<protein>
    <recommendedName>
        <fullName evidence="4">Right handed beta helix domain-containing protein</fullName>
    </recommendedName>
</protein>
<feature type="domain" description="Right handed beta helix" evidence="4">
    <location>
        <begin position="1080"/>
        <end position="1253"/>
    </location>
</feature>
<reference evidence="5" key="1">
    <citation type="submission" date="2023-01" db="EMBL/GenBank/DDBJ databases">
        <title>Metagenome sequencing of chrysophaentin producing Chrysophaeum taylorii.</title>
        <authorList>
            <person name="Davison J."/>
            <person name="Bewley C."/>
        </authorList>
    </citation>
    <scope>NUCLEOTIDE SEQUENCE</scope>
    <source>
        <strain evidence="5">NIES-1699</strain>
    </source>
</reference>
<dbReference type="SUPFAM" id="SSF57184">
    <property type="entry name" value="Growth factor receptor domain"/>
    <property type="match status" value="1"/>
</dbReference>
<dbReference type="InterPro" id="IPR028994">
    <property type="entry name" value="Integrin_alpha_N"/>
</dbReference>
<dbReference type="Pfam" id="PF13517">
    <property type="entry name" value="FG-GAP_3"/>
    <property type="match status" value="1"/>
</dbReference>
<dbReference type="Proteomes" id="UP001230188">
    <property type="component" value="Unassembled WGS sequence"/>
</dbReference>
<feature type="transmembrane region" description="Helical" evidence="3">
    <location>
        <begin position="259"/>
        <end position="292"/>
    </location>
</feature>
<dbReference type="InterPro" id="IPR012334">
    <property type="entry name" value="Pectin_lyas_fold"/>
</dbReference>
<organism evidence="5 6">
    <name type="scientific">Chrysophaeum taylorii</name>
    <dbReference type="NCBI Taxonomy" id="2483200"/>
    <lineage>
        <taxon>Eukaryota</taxon>
        <taxon>Sar</taxon>
        <taxon>Stramenopiles</taxon>
        <taxon>Ochrophyta</taxon>
        <taxon>Pelagophyceae</taxon>
        <taxon>Pelagomonadales</taxon>
        <taxon>Pelagomonadaceae</taxon>
        <taxon>Chrysophaeum</taxon>
    </lineage>
</organism>
<feature type="transmembrane region" description="Helical" evidence="3">
    <location>
        <begin position="1622"/>
        <end position="1644"/>
    </location>
</feature>
<dbReference type="Gene3D" id="2.160.20.10">
    <property type="entry name" value="Single-stranded right-handed beta-helix, Pectin lyase-like"/>
    <property type="match status" value="1"/>
</dbReference>
<dbReference type="EMBL" id="JAQMWT010000313">
    <property type="protein sequence ID" value="KAJ8605702.1"/>
    <property type="molecule type" value="Genomic_DNA"/>
</dbReference>
<dbReference type="InterPro" id="IPR039448">
    <property type="entry name" value="Beta_helix"/>
</dbReference>
<feature type="compositionally biased region" description="Low complexity" evidence="2">
    <location>
        <begin position="842"/>
        <end position="868"/>
    </location>
</feature>
<dbReference type="InterPro" id="IPR011050">
    <property type="entry name" value="Pectin_lyase_fold/virulence"/>
</dbReference>
<dbReference type="SUPFAM" id="SSF51126">
    <property type="entry name" value="Pectin lyase-like"/>
    <property type="match status" value="2"/>
</dbReference>
<dbReference type="Pfam" id="PF13229">
    <property type="entry name" value="Beta_helix"/>
    <property type="match status" value="1"/>
</dbReference>
<name>A0AAD7UHK6_9STRA</name>
<keyword evidence="1" id="KW-0732">Signal</keyword>
<accession>A0AAD7UHK6</accession>
<gene>
    <name evidence="5" type="ORF">CTAYLR_010149</name>
</gene>
<dbReference type="SMART" id="SM01411">
    <property type="entry name" value="Ephrin_rec_like"/>
    <property type="match status" value="1"/>
</dbReference>
<feature type="transmembrane region" description="Helical" evidence="3">
    <location>
        <begin position="91"/>
        <end position="112"/>
    </location>
</feature>
<evidence type="ECO:0000313" key="6">
    <source>
        <dbReference type="Proteomes" id="UP001230188"/>
    </source>
</evidence>
<dbReference type="PANTHER" id="PTHR43310">
    <property type="entry name" value="SULFATE TRANSPORTER YBAR-RELATED"/>
    <property type="match status" value="1"/>
</dbReference>
<feature type="transmembrane region" description="Helical" evidence="3">
    <location>
        <begin position="1807"/>
        <end position="1826"/>
    </location>
</feature>
<evidence type="ECO:0000313" key="5">
    <source>
        <dbReference type="EMBL" id="KAJ8605702.1"/>
    </source>
</evidence>
<feature type="transmembrane region" description="Helical" evidence="3">
    <location>
        <begin position="221"/>
        <end position="238"/>
    </location>
</feature>
<feature type="region of interest" description="Disordered" evidence="2">
    <location>
        <begin position="363"/>
        <end position="389"/>
    </location>
</feature>
<keyword evidence="3" id="KW-0472">Membrane</keyword>
<evidence type="ECO:0000256" key="2">
    <source>
        <dbReference type="SAM" id="MobiDB-lite"/>
    </source>
</evidence>
<evidence type="ECO:0000256" key="3">
    <source>
        <dbReference type="SAM" id="Phobius"/>
    </source>
</evidence>
<feature type="transmembrane region" description="Helical" evidence="3">
    <location>
        <begin position="156"/>
        <end position="174"/>
    </location>
</feature>
<feature type="transmembrane region" description="Helical" evidence="3">
    <location>
        <begin position="1670"/>
        <end position="1694"/>
    </location>
</feature>
<evidence type="ECO:0000256" key="1">
    <source>
        <dbReference type="ARBA" id="ARBA00022729"/>
    </source>
</evidence>
<keyword evidence="6" id="KW-1185">Reference proteome</keyword>
<feature type="transmembrane region" description="Helical" evidence="3">
    <location>
        <begin position="1537"/>
        <end position="1559"/>
    </location>
</feature>
<dbReference type="CDD" id="cd00185">
    <property type="entry name" value="TNFRSF"/>
    <property type="match status" value="1"/>
</dbReference>
<dbReference type="InterPro" id="IPR013517">
    <property type="entry name" value="FG-GAP"/>
</dbReference>
<dbReference type="PANTHER" id="PTHR43310:SF2">
    <property type="entry name" value="SLC26A_SULP TRANSPORTER DOMAIN-CONTAINING PROTEIN"/>
    <property type="match status" value="1"/>
</dbReference>
<dbReference type="SUPFAM" id="SSF69318">
    <property type="entry name" value="Integrin alpha N-terminal domain"/>
    <property type="match status" value="1"/>
</dbReference>
<feature type="transmembrane region" description="Helical" evidence="3">
    <location>
        <begin position="124"/>
        <end position="144"/>
    </location>
</feature>
<proteinExistence type="predicted"/>
<feature type="region of interest" description="Disordered" evidence="2">
    <location>
        <begin position="817"/>
        <end position="868"/>
    </location>
</feature>
<dbReference type="InterPro" id="IPR009030">
    <property type="entry name" value="Growth_fac_rcpt_cys_sf"/>
</dbReference>
<keyword evidence="3" id="KW-1133">Transmembrane helix</keyword>
<comment type="caution">
    <text evidence="5">The sequence shown here is derived from an EMBL/GenBank/DDBJ whole genome shotgun (WGS) entry which is preliminary data.</text>
</comment>
<evidence type="ECO:0000259" key="4">
    <source>
        <dbReference type="Pfam" id="PF13229"/>
    </source>
</evidence>
<dbReference type="InterPro" id="IPR052706">
    <property type="entry name" value="Membrane-Transporter-like"/>
</dbReference>
<sequence length="1828" mass="195394">MVVLWGMRRLAQEHGTAIVFGVVNVILRACFCIWSGLPFAIGQVQDAGLIFLSKISSTVARGVSKRGGSEADIVSTTLVAYGDARSRARGYFAFIGFFCVEAGLGTCIADVIEGPSTWSQLWTPTWNLVLAIPGALGGLVLMLVSRRHYGSSNDAALPLAMLLLLVLFVLRSGLDVAAVEVNIGKPLDVDSERIRSKTVGWCVVLAELAVVAAPTDIFTKLPLYFFAATLAFVGIDLLREWLREAREKYSARFEYAASLVTFVAIQVVVGLDAGLLVGLVAASFVFLISASLGSDEKNQQLRRAQPPVSTMPVSPEEADVLEKYQDQVVVVELRGQLWWGTAASFLGRIKNAPKLSISAVGKTRVGPPATRRRGTFSDFEKSSGRPPVALTESPSLLKKSVVVQGRNLATRGTSSSTSAASIPSTPRPCLPLYVVFVLKIMKRWTWLFCSTANPFSIVSELTVRPAHIAVGDFDGDSVDDVVSSAKANVFLHTQVAGGWSTAWSTAVAEFYDDFDDVVAVDVDDDGVDDVVVSAERSVLIFFGSRLPWGEWNVTRLPACEAPKGLAGAVDGSVVRVAIGCSDEAWLYACAASCRDPASWTNESVAPGLDDVGLLKLVDVDGDSDVDAIVAHRSNLQLVWLENPGWGVRPIANDSSVAGSKKASSIGVGDLDGDSSLDVVSVVRSLDLVLWHSQGRNWSTYVVSEGFTAAEHVMVSDVDSDTRPDVVVAAKNAAAVGIFYNRLFAVPSLEAGPVPSRVTSLISARTSEPGWQHEALAIDPTTAGCDEKPGGPTGLARLEDVIVVAEYDGYRIHAYEIPAPPPSSAPTVEKPTPGPTFEPSMPMPTMTARPTTTHPTMQPTTRPTTRPMAAPPIEVVDGVAVVTTESELMAAASASAASTIRVHNITLTRPLILERAVVLEGGTLASENFGEPLARVLADATLSGLTFDGRYNTVGCVVVEAGAAVVERCSFVRCREVAALRVSSGATVVSTTFDECEGGALAATAPVAVSDFVFRGCRRCLASVASELIVSNSVFVGGYATGADYVYVDATGDGSNSSSVAFRGCVFKDVDLSRTTDGDSAVILKSLSRVSLENCTFRNIAAGAVDNVAKIYFVVDVFVVKCTFVSNDGAQVLRVFQLYKGTFQISNSTFDSNAADDNGVGLLIKEAPSTTLRVDGSVFREQSAPSYQGAALWLNSNALISRPRFVANSAMEGGAIYVYASVTSVEISDSEFVSNEATDAGGAIAMCSTSQTFTFSGVLVLSMIRALANLVSTRDDEKSGGGFAKINGGTTVVRDAAIDADNLAGGVSSGVGLRYADAEFYSTIFSGPSQHFFVALDTRVTLYCVLEPPEFVAFNTTFRNHELKRVDDECSLCLPGSKAKTRGDSKCVSCGPGTFAPNEGQESCDPSPAGSIPDQDRTSVTECVVFGSNLCSTARSDACSCCDGYYADASGSCVECTNAMDCTGFEERGQGATLVDLKLKPKYYRRTRTSTKAFRCPGGAAACPGGTDVGDAICPGYYGVAVGSGRLSCRKCRSQTGIGTSVVYGFLFIAILALIIWFLFTRSGSKIFMRIAESQVEAGGSDLALSAFPSVFSATFRRHVPSSYLRFSGVCYSIVTVAVADKLMLLIMHMLLPFCANAAVGTLIYESYEDREYLRAALDVDVNSKLYKAFILPYGIFATIIYPIGFPLAYGLTLFRARHILNPKQIPIAESPPYPVGQAGRDGQRRPVQFRIFSPPTLDPQARDLRLQTALVEYREKTIDENPDFAYVLGFSFLWSSYEPRCYYWDVVELVVRLFYTALVGVVDDSGLQIAVALLVAIFYMSIFSKYEP</sequence>
<keyword evidence="3" id="KW-0812">Transmembrane</keyword>